<keyword evidence="3" id="KW-0633">Potassium transport</keyword>
<dbReference type="InterPro" id="IPR050794">
    <property type="entry name" value="CPA2_transporter"/>
</dbReference>
<dbReference type="Pfam" id="PF23256">
    <property type="entry name" value="CHX17_2nd"/>
    <property type="match status" value="1"/>
</dbReference>
<dbReference type="GO" id="GO:0015297">
    <property type="term" value="F:antiporter activity"/>
    <property type="evidence" value="ECO:0007669"/>
    <property type="project" value="InterPro"/>
</dbReference>
<keyword evidence="8 10" id="KW-0472">Membrane</keyword>
<dbReference type="AlphaFoldDB" id="W1P9L8"/>
<feature type="domain" description="Cation/H+ exchanger transmembrane" evidence="11">
    <location>
        <begin position="34"/>
        <end position="353"/>
    </location>
</feature>
<reference evidence="15" key="1">
    <citation type="journal article" date="2013" name="Science">
        <title>The Amborella genome and the evolution of flowering plants.</title>
        <authorList>
            <consortium name="Amborella Genome Project"/>
        </authorList>
    </citation>
    <scope>NUCLEOTIDE SEQUENCE [LARGE SCALE GENOMIC DNA]</scope>
</reference>
<evidence type="ECO:0000259" key="13">
    <source>
        <dbReference type="Pfam" id="PF23259"/>
    </source>
</evidence>
<comment type="similarity">
    <text evidence="9">Belongs to the monovalent cation:proton antiporter 2 (CPA2) transporter (TC 2.A.37) family. CHX (TC 2.A.37.4) subfamily.</text>
</comment>
<evidence type="ECO:0000256" key="5">
    <source>
        <dbReference type="ARBA" id="ARBA00022958"/>
    </source>
</evidence>
<dbReference type="HOGENOM" id="CLU_005126_6_2_1"/>
<dbReference type="Proteomes" id="UP000017836">
    <property type="component" value="Unassembled WGS sequence"/>
</dbReference>
<evidence type="ECO:0000256" key="4">
    <source>
        <dbReference type="ARBA" id="ARBA00022692"/>
    </source>
</evidence>
<evidence type="ECO:0000313" key="15">
    <source>
        <dbReference type="Proteomes" id="UP000017836"/>
    </source>
</evidence>
<feature type="domain" description="Cation/H(+) antiporter central" evidence="12">
    <location>
        <begin position="417"/>
        <end position="547"/>
    </location>
</feature>
<keyword evidence="2" id="KW-0813">Transport</keyword>
<feature type="transmembrane region" description="Helical" evidence="10">
    <location>
        <begin position="124"/>
        <end position="145"/>
    </location>
</feature>
<evidence type="ECO:0000259" key="12">
    <source>
        <dbReference type="Pfam" id="PF23256"/>
    </source>
</evidence>
<feature type="transmembrane region" description="Helical" evidence="10">
    <location>
        <begin position="274"/>
        <end position="299"/>
    </location>
</feature>
<dbReference type="GO" id="GO:0012505">
    <property type="term" value="C:endomembrane system"/>
    <property type="evidence" value="ECO:0000318"/>
    <property type="project" value="GO_Central"/>
</dbReference>
<dbReference type="Gramene" id="ERN04623">
    <property type="protein sequence ID" value="ERN04623"/>
    <property type="gene ID" value="AMTR_s00075p00191670"/>
</dbReference>
<sequence>MGPTFFGSIGWVKAELFPDTSIGVLRMFSITGRQLFCFLVGLELDPALIMRAKGRASVIALSAIIASGSVGALATGYLHPLVSPNATPGQFRAIVALFMANGGSTVLHRLATELKLGTSEVGQLALSATVFTDVLCLSTLFFVTSESMIDGRIGDTITGALIGVLIMLVLLFVVGPSMVLWAKEGEPERAHITDYHLCIIICLAIASGAFGETLGYDGMVSAFLFGLLFPRQRRIALTVADRLYYPVRLAILPTYLGFIGHFSDLRLACDRRGMEAVVVMVVTAIVSKLIAVVVAALAYKIPLHEGLVLGFFLNTRGVADVVLFSACSNRGMLNLRSHAIFITAAVTISGLTGPAVVLIMQQVRRRMPAYLHPGMERQSPNALLHILSCIYGPADVPVTLNLVEACRVAQPEIAPLSVSAVHLIEFTERSASPLMYRRDNSATFVSYEAEAISEVLRAYRLSNGIPIRLIAAVSYYFNMHEDICTTATNMRTSLIILPFHKFQRVDGKMYIRNHALQKVNQRTQDHAPCSVGILVNRGLGGATVKTATNVRMSVAALFFGGPDDREAMAFGMRMALNPSINFTIMRFLPCNKYDKEIDIEDEDESGYDVEMELDDAFMSECCKRYVKSKTVAYEERSPHTCEEIVMTLREIALSYSLFIVGRGGPGAARLTAGLIGWEDCPELGPVGDLLSSSEFSITCSVLIIKQARPLSSAIRVSSRGRLGG</sequence>
<feature type="transmembrane region" description="Helical" evidence="10">
    <location>
        <begin position="91"/>
        <end position="112"/>
    </location>
</feature>
<dbReference type="InterPro" id="IPR006153">
    <property type="entry name" value="Cation/H_exchanger_TM"/>
</dbReference>
<evidence type="ECO:0000256" key="3">
    <source>
        <dbReference type="ARBA" id="ARBA00022538"/>
    </source>
</evidence>
<evidence type="ECO:0000256" key="6">
    <source>
        <dbReference type="ARBA" id="ARBA00022989"/>
    </source>
</evidence>
<evidence type="ECO:0000256" key="7">
    <source>
        <dbReference type="ARBA" id="ARBA00023065"/>
    </source>
</evidence>
<dbReference type="GO" id="GO:0016020">
    <property type="term" value="C:membrane"/>
    <property type="evidence" value="ECO:0007669"/>
    <property type="project" value="UniProtKB-SubCell"/>
</dbReference>
<evidence type="ECO:0000256" key="8">
    <source>
        <dbReference type="ARBA" id="ARBA00023136"/>
    </source>
</evidence>
<dbReference type="eggNOG" id="KOG1650">
    <property type="taxonomic scope" value="Eukaryota"/>
</dbReference>
<dbReference type="GO" id="GO:0098662">
    <property type="term" value="P:inorganic cation transmembrane transport"/>
    <property type="evidence" value="ECO:0000318"/>
    <property type="project" value="GO_Central"/>
</dbReference>
<accession>W1P9L8</accession>
<dbReference type="InterPro" id="IPR057290">
    <property type="entry name" value="CHX17_C"/>
</dbReference>
<comment type="subcellular location">
    <subcellularLocation>
        <location evidence="1">Membrane</location>
        <topology evidence="1">Multi-pass membrane protein</topology>
    </subcellularLocation>
</comment>
<evidence type="ECO:0000313" key="14">
    <source>
        <dbReference type="EMBL" id="ERN04623.1"/>
    </source>
</evidence>
<proteinExistence type="inferred from homology"/>
<keyword evidence="15" id="KW-1185">Reference proteome</keyword>
<evidence type="ECO:0000256" key="10">
    <source>
        <dbReference type="SAM" id="Phobius"/>
    </source>
</evidence>
<keyword evidence="6 10" id="KW-1133">Transmembrane helix</keyword>
<gene>
    <name evidence="14" type="ORF">AMTR_s00075p00191670</name>
</gene>
<organism evidence="14 15">
    <name type="scientific">Amborella trichopoda</name>
    <dbReference type="NCBI Taxonomy" id="13333"/>
    <lineage>
        <taxon>Eukaryota</taxon>
        <taxon>Viridiplantae</taxon>
        <taxon>Streptophyta</taxon>
        <taxon>Embryophyta</taxon>
        <taxon>Tracheophyta</taxon>
        <taxon>Spermatophyta</taxon>
        <taxon>Magnoliopsida</taxon>
        <taxon>Amborellales</taxon>
        <taxon>Amborellaceae</taxon>
        <taxon>Amborella</taxon>
    </lineage>
</organism>
<feature type="transmembrane region" description="Helical" evidence="10">
    <location>
        <begin position="20"/>
        <end position="44"/>
    </location>
</feature>
<dbReference type="PANTHER" id="PTHR32468:SF18">
    <property type="entry name" value="CATION_H(+) ANTIPORTER 1"/>
    <property type="match status" value="1"/>
</dbReference>
<name>W1P9L8_AMBTC</name>
<feature type="transmembrane region" description="Helical" evidence="10">
    <location>
        <begin position="243"/>
        <end position="262"/>
    </location>
</feature>
<evidence type="ECO:0000256" key="2">
    <source>
        <dbReference type="ARBA" id="ARBA00022448"/>
    </source>
</evidence>
<feature type="transmembrane region" description="Helical" evidence="10">
    <location>
        <begin position="306"/>
        <end position="326"/>
    </location>
</feature>
<evidence type="ECO:0000259" key="11">
    <source>
        <dbReference type="Pfam" id="PF00999"/>
    </source>
</evidence>
<keyword evidence="5" id="KW-0630">Potassium</keyword>
<feature type="domain" description="Cation/H(+) antiporter C-terminal" evidence="13">
    <location>
        <begin position="552"/>
        <end position="706"/>
    </location>
</feature>
<feature type="transmembrane region" description="Helical" evidence="10">
    <location>
        <begin position="56"/>
        <end position="79"/>
    </location>
</feature>
<dbReference type="PANTHER" id="PTHR32468">
    <property type="entry name" value="CATION/H + ANTIPORTER"/>
    <property type="match status" value="1"/>
</dbReference>
<protein>
    <submittedName>
        <fullName evidence="14">Uncharacterized protein</fullName>
    </submittedName>
</protein>
<dbReference type="Pfam" id="PF23259">
    <property type="entry name" value="CHX17_C"/>
    <property type="match status" value="1"/>
</dbReference>
<dbReference type="InterPro" id="IPR057291">
    <property type="entry name" value="CHX17_2nd"/>
</dbReference>
<dbReference type="Pfam" id="PF00999">
    <property type="entry name" value="Na_H_Exchanger"/>
    <property type="match status" value="1"/>
</dbReference>
<dbReference type="Gene3D" id="1.20.1530.20">
    <property type="match status" value="1"/>
</dbReference>
<dbReference type="InterPro" id="IPR038770">
    <property type="entry name" value="Na+/solute_symporter_sf"/>
</dbReference>
<feature type="transmembrane region" description="Helical" evidence="10">
    <location>
        <begin position="157"/>
        <end position="180"/>
    </location>
</feature>
<evidence type="ECO:0000256" key="1">
    <source>
        <dbReference type="ARBA" id="ARBA00004141"/>
    </source>
</evidence>
<dbReference type="GO" id="GO:1902600">
    <property type="term" value="P:proton transmembrane transport"/>
    <property type="evidence" value="ECO:0007669"/>
    <property type="project" value="InterPro"/>
</dbReference>
<dbReference type="EMBL" id="KI394195">
    <property type="protein sequence ID" value="ERN04623.1"/>
    <property type="molecule type" value="Genomic_DNA"/>
</dbReference>
<keyword evidence="7" id="KW-0406">Ion transport</keyword>
<evidence type="ECO:0000256" key="9">
    <source>
        <dbReference type="ARBA" id="ARBA00038341"/>
    </source>
</evidence>
<keyword evidence="4 10" id="KW-0812">Transmembrane</keyword>
<feature type="transmembrane region" description="Helical" evidence="10">
    <location>
        <begin position="192"/>
        <end position="210"/>
    </location>
</feature>
<dbReference type="GO" id="GO:0006885">
    <property type="term" value="P:regulation of pH"/>
    <property type="evidence" value="ECO:0000318"/>
    <property type="project" value="GO_Central"/>
</dbReference>
<dbReference type="GO" id="GO:0006813">
    <property type="term" value="P:potassium ion transport"/>
    <property type="evidence" value="ECO:0007669"/>
    <property type="project" value="UniProtKB-KW"/>
</dbReference>
<feature type="transmembrane region" description="Helical" evidence="10">
    <location>
        <begin position="338"/>
        <end position="360"/>
    </location>
</feature>